<gene>
    <name evidence="6" type="ORF">XAT740_LOCUS6007</name>
</gene>
<organism evidence="6 7">
    <name type="scientific">Adineta ricciae</name>
    <name type="common">Rotifer</name>
    <dbReference type="NCBI Taxonomy" id="249248"/>
    <lineage>
        <taxon>Eukaryota</taxon>
        <taxon>Metazoa</taxon>
        <taxon>Spiralia</taxon>
        <taxon>Gnathifera</taxon>
        <taxon>Rotifera</taxon>
        <taxon>Eurotatoria</taxon>
        <taxon>Bdelloidea</taxon>
        <taxon>Adinetida</taxon>
        <taxon>Adinetidae</taxon>
        <taxon>Adineta</taxon>
    </lineage>
</organism>
<proteinExistence type="inferred from homology"/>
<protein>
    <recommendedName>
        <fullName evidence="3">RNA polymerase II-associated factor 1 homolog</fullName>
    </recommendedName>
</protein>
<feature type="region of interest" description="Disordered" evidence="5">
    <location>
        <begin position="373"/>
        <end position="437"/>
    </location>
</feature>
<dbReference type="Proteomes" id="UP000663828">
    <property type="component" value="Unassembled WGS sequence"/>
</dbReference>
<feature type="compositionally biased region" description="Acidic residues" evidence="5">
    <location>
        <begin position="379"/>
        <end position="437"/>
    </location>
</feature>
<comment type="similarity">
    <text evidence="2">Belongs to the PAF1 family.</text>
</comment>
<dbReference type="PANTHER" id="PTHR23188:SF12">
    <property type="entry name" value="RNA POLYMERASE II-ASSOCIATED FACTOR 1 HOMOLOG"/>
    <property type="match status" value="1"/>
</dbReference>
<evidence type="ECO:0000256" key="1">
    <source>
        <dbReference type="ARBA" id="ARBA00004123"/>
    </source>
</evidence>
<evidence type="ECO:0000313" key="7">
    <source>
        <dbReference type="Proteomes" id="UP000663828"/>
    </source>
</evidence>
<dbReference type="InterPro" id="IPR007133">
    <property type="entry name" value="RNA_pol_II-assoc_Paf1"/>
</dbReference>
<comment type="subcellular location">
    <subcellularLocation>
        <location evidence="1">Nucleus</location>
    </subcellularLocation>
</comment>
<keyword evidence="7" id="KW-1185">Reference proteome</keyword>
<dbReference type="AlphaFoldDB" id="A0A813WHF9"/>
<sequence>MAPPISQPATTNSNTTASGSSITTNRLERESKKQDRRSDLVCRVRYTNVLPDLPFDPKFLRYPFSQDRFVRYKPTSLEKNYRWDLLTEHDVGVEIDLITPDAYATTGQITEDDERLLEEETATPANLKRSMLNKRSVPWLRKTEYISTEQSTSKPTFKAGETRSSSVKEKLREESLKYLTKDRVLEIIEEGFETARTPMETHHTKPSVVKVEEWPLFPDFDNWKYPFAQVIFDDDPSRKDPNITSQEQMEEMSDAVIKALVDNDNKEYIGYFLPTPETRAKRLREEQDEADETYDFKLIREYNWTRKDKTMSGYEENYFLSVRDDSIVYNELETRVRLSKRRAVGGGVKVANLRLIQRYRPFHESEERNQRKRLRVLDNDEELEAVEEEEEEENEEQDNDEEEEEEAAAEHGDDEEQEEAEAEVQQDEEEEEEDEEE</sequence>
<reference evidence="6" key="1">
    <citation type="submission" date="2021-02" db="EMBL/GenBank/DDBJ databases">
        <authorList>
            <person name="Nowell W R."/>
        </authorList>
    </citation>
    <scope>NUCLEOTIDE SEQUENCE</scope>
</reference>
<dbReference type="GO" id="GO:0016593">
    <property type="term" value="C:Cdc73/Paf1 complex"/>
    <property type="evidence" value="ECO:0007669"/>
    <property type="project" value="InterPro"/>
</dbReference>
<feature type="compositionally biased region" description="Low complexity" evidence="5">
    <location>
        <begin position="10"/>
        <end position="25"/>
    </location>
</feature>
<keyword evidence="4" id="KW-0539">Nucleus</keyword>
<dbReference type="PANTHER" id="PTHR23188">
    <property type="entry name" value="RNA POLYMERASE II-ASSOCIATED FACTOR 1 HOMOLOG"/>
    <property type="match status" value="1"/>
</dbReference>
<evidence type="ECO:0000256" key="2">
    <source>
        <dbReference type="ARBA" id="ARBA00007560"/>
    </source>
</evidence>
<comment type="caution">
    <text evidence="6">The sequence shown here is derived from an EMBL/GenBank/DDBJ whole genome shotgun (WGS) entry which is preliminary data.</text>
</comment>
<accession>A0A813WHF9</accession>
<dbReference type="GO" id="GO:0006368">
    <property type="term" value="P:transcription elongation by RNA polymerase II"/>
    <property type="evidence" value="ECO:0007669"/>
    <property type="project" value="InterPro"/>
</dbReference>
<evidence type="ECO:0000256" key="3">
    <source>
        <dbReference type="ARBA" id="ARBA00020462"/>
    </source>
</evidence>
<dbReference type="GO" id="GO:0003682">
    <property type="term" value="F:chromatin binding"/>
    <property type="evidence" value="ECO:0007669"/>
    <property type="project" value="TreeGrafter"/>
</dbReference>
<dbReference type="EMBL" id="CAJNOR010000268">
    <property type="protein sequence ID" value="CAF0861413.1"/>
    <property type="molecule type" value="Genomic_DNA"/>
</dbReference>
<name>A0A813WHF9_ADIRI</name>
<evidence type="ECO:0000256" key="5">
    <source>
        <dbReference type="SAM" id="MobiDB-lite"/>
    </source>
</evidence>
<dbReference type="Pfam" id="PF03985">
    <property type="entry name" value="Paf1"/>
    <property type="match status" value="1"/>
</dbReference>
<evidence type="ECO:0000313" key="6">
    <source>
        <dbReference type="EMBL" id="CAF0861413.1"/>
    </source>
</evidence>
<dbReference type="GO" id="GO:0000993">
    <property type="term" value="F:RNA polymerase II complex binding"/>
    <property type="evidence" value="ECO:0007669"/>
    <property type="project" value="TreeGrafter"/>
</dbReference>
<evidence type="ECO:0000256" key="4">
    <source>
        <dbReference type="ARBA" id="ARBA00023242"/>
    </source>
</evidence>
<feature type="region of interest" description="Disordered" evidence="5">
    <location>
        <begin position="1"/>
        <end position="34"/>
    </location>
</feature>